<dbReference type="Pfam" id="PF16209">
    <property type="entry name" value="PhoLip_ATPase_N"/>
    <property type="match status" value="2"/>
</dbReference>
<evidence type="ECO:0000256" key="20">
    <source>
        <dbReference type="PIRSR" id="PIRSR606539-1"/>
    </source>
</evidence>
<feature type="domain" description="P-type ATPase N-terminal" evidence="25">
    <location>
        <begin position="24"/>
        <end position="98"/>
    </location>
</feature>
<evidence type="ECO:0000256" key="5">
    <source>
        <dbReference type="ARBA" id="ARBA00022692"/>
    </source>
</evidence>
<feature type="transmembrane region" description="Helical" evidence="23">
    <location>
        <begin position="1081"/>
        <end position="1103"/>
    </location>
</feature>
<dbReference type="Gene3D" id="3.40.50.1000">
    <property type="entry name" value="HAD superfamily/HAD-like"/>
    <property type="match status" value="1"/>
</dbReference>
<evidence type="ECO:0000256" key="12">
    <source>
        <dbReference type="ARBA" id="ARBA00022989"/>
    </source>
</evidence>
<feature type="binding site" evidence="21">
    <location>
        <position position="670"/>
    </location>
    <ligand>
        <name>ATP</name>
        <dbReference type="ChEBI" id="CHEBI:30616"/>
    </ligand>
</feature>
<dbReference type="InterPro" id="IPR008250">
    <property type="entry name" value="ATPase_P-typ_transduc_dom_A_sf"/>
</dbReference>
<protein>
    <recommendedName>
        <fullName evidence="23">Phospholipid-transporting ATPase</fullName>
        <ecNumber evidence="23">7.6.2.1</ecNumber>
    </recommendedName>
</protein>
<keyword evidence="13" id="KW-0445">Lipid transport</keyword>
<evidence type="ECO:0000256" key="7">
    <source>
        <dbReference type="ARBA" id="ARBA00022741"/>
    </source>
</evidence>
<evidence type="ECO:0000256" key="2">
    <source>
        <dbReference type="ARBA" id="ARBA00004477"/>
    </source>
</evidence>
<dbReference type="SUPFAM" id="SSF81653">
    <property type="entry name" value="Calcium ATPase, transduction domain A"/>
    <property type="match status" value="1"/>
</dbReference>
<dbReference type="GO" id="GO:0007030">
    <property type="term" value="P:Golgi organization"/>
    <property type="evidence" value="ECO:0007669"/>
    <property type="project" value="TreeGrafter"/>
</dbReference>
<dbReference type="Gene3D" id="3.40.1110.10">
    <property type="entry name" value="Calcium-transporting ATPase, cytoplasmic domain N"/>
    <property type="match status" value="1"/>
</dbReference>
<comment type="subcellular location">
    <subcellularLocation>
        <location evidence="19">Cytoplasmic vesicle</location>
        <location evidence="19">Secretory vesicle</location>
        <location evidence="19">Acrosome membrane</location>
        <topology evidence="19">Multi-pass membrane protein</topology>
    </subcellularLocation>
    <subcellularLocation>
        <location evidence="2">Endoplasmic reticulum membrane</location>
        <topology evidence="2">Multi-pass membrane protein</topology>
    </subcellularLocation>
    <subcellularLocation>
        <location evidence="23">Membrane</location>
        <topology evidence="23">Multi-pass membrane protein</topology>
    </subcellularLocation>
</comment>
<keyword evidence="10 22" id="KW-0460">Magnesium</keyword>
<feature type="binding site" evidence="21">
    <location>
        <position position="734"/>
    </location>
    <ligand>
        <name>ATP</name>
        <dbReference type="ChEBI" id="CHEBI:30616"/>
    </ligand>
</feature>
<feature type="binding site" evidence="21">
    <location>
        <position position="573"/>
    </location>
    <ligand>
        <name>ATP</name>
        <dbReference type="ChEBI" id="CHEBI:30616"/>
    </ligand>
</feature>
<dbReference type="eggNOG" id="KOG0206">
    <property type="taxonomic scope" value="Eukaryota"/>
</dbReference>
<feature type="transmembrane region" description="Helical" evidence="23">
    <location>
        <begin position="1327"/>
        <end position="1349"/>
    </location>
</feature>
<evidence type="ECO:0000256" key="9">
    <source>
        <dbReference type="ARBA" id="ARBA00022840"/>
    </source>
</evidence>
<dbReference type="InterPro" id="IPR032631">
    <property type="entry name" value="P-type_ATPase_N"/>
</dbReference>
<feature type="binding site" evidence="21">
    <location>
        <position position="1000"/>
    </location>
    <ligand>
        <name>ATP</name>
        <dbReference type="ChEBI" id="CHEBI:30616"/>
    </ligand>
</feature>
<evidence type="ECO:0000313" key="28">
    <source>
        <dbReference type="Proteomes" id="UP000006813"/>
    </source>
</evidence>
<feature type="transmembrane region" description="Helical" evidence="23">
    <location>
        <begin position="1109"/>
        <end position="1129"/>
    </location>
</feature>
<feature type="binding site" evidence="21">
    <location>
        <position position="574"/>
    </location>
    <ligand>
        <name>ATP</name>
        <dbReference type="ChEBI" id="CHEBI:30616"/>
    </ligand>
</feature>
<evidence type="ECO:0000313" key="27">
    <source>
        <dbReference type="EMBL" id="EHB13516.1"/>
    </source>
</evidence>
<comment type="catalytic activity">
    <reaction evidence="16 23">
        <text>ATP + H2O + phospholipidSide 1 = ADP + phosphate + phospholipidSide 2.</text>
        <dbReference type="EC" id="7.6.2.1"/>
    </reaction>
</comment>
<feature type="transmembrane region" description="Helical" evidence="23">
    <location>
        <begin position="1443"/>
        <end position="1461"/>
    </location>
</feature>
<dbReference type="SUPFAM" id="SSF81665">
    <property type="entry name" value="Calcium ATPase, transmembrane domain M"/>
    <property type="match status" value="3"/>
</dbReference>
<dbReference type="InterPro" id="IPR023298">
    <property type="entry name" value="ATPase_P-typ_TM_dom_sf"/>
</dbReference>
<evidence type="ECO:0000256" key="21">
    <source>
        <dbReference type="PIRSR" id="PIRSR606539-2"/>
    </source>
</evidence>
<dbReference type="InterPro" id="IPR036412">
    <property type="entry name" value="HAD-like_sf"/>
</dbReference>
<feature type="transmembrane region" description="Helical" evidence="23">
    <location>
        <begin position="1355"/>
        <end position="1375"/>
    </location>
</feature>
<keyword evidence="11 23" id="KW-1278">Translocase</keyword>
<feature type="region of interest" description="Disordered" evidence="24">
    <location>
        <begin position="1708"/>
        <end position="1745"/>
    </location>
</feature>
<evidence type="ECO:0000256" key="10">
    <source>
        <dbReference type="ARBA" id="ARBA00022842"/>
    </source>
</evidence>
<dbReference type="PANTHER" id="PTHR24092:SF78">
    <property type="entry name" value="PHOSPHOLIPID-TRANSPORTING ATPASE IK"/>
    <property type="match status" value="1"/>
</dbReference>
<comment type="cofactor">
    <cofactor evidence="1 22">
        <name>Mg(2+)</name>
        <dbReference type="ChEBI" id="CHEBI:18420"/>
    </cofactor>
</comment>
<dbReference type="PANTHER" id="PTHR24092">
    <property type="entry name" value="PROBABLE PHOSPHOLIPID-TRANSPORTING ATPASE"/>
    <property type="match status" value="1"/>
</dbReference>
<feature type="binding site" evidence="21">
    <location>
        <position position="994"/>
    </location>
    <ligand>
        <name>ATP</name>
        <dbReference type="ChEBI" id="CHEBI:30616"/>
    </ligand>
</feature>
<dbReference type="GO" id="GO:0045332">
    <property type="term" value="P:phospholipid translocation"/>
    <property type="evidence" value="ECO:0007669"/>
    <property type="project" value="TreeGrafter"/>
</dbReference>
<keyword evidence="7 21" id="KW-0547">Nucleotide-binding</keyword>
<dbReference type="FunCoup" id="G5BW55">
    <property type="interactions" value="12"/>
</dbReference>
<feature type="transmembrane region" description="Helical" evidence="23">
    <location>
        <begin position="459"/>
        <end position="480"/>
    </location>
</feature>
<feature type="compositionally biased region" description="Polar residues" evidence="24">
    <location>
        <begin position="1675"/>
        <end position="1684"/>
    </location>
</feature>
<dbReference type="InterPro" id="IPR044492">
    <property type="entry name" value="P_typ_ATPase_HD_dom"/>
</dbReference>
<feature type="domain" description="P-type ATPase C-terminal" evidence="26">
    <location>
        <begin position="1046"/>
        <end position="1295"/>
    </location>
</feature>
<evidence type="ECO:0000256" key="19">
    <source>
        <dbReference type="ARBA" id="ARBA00060440"/>
    </source>
</evidence>
<gene>
    <name evidence="27" type="ORF">GW7_17290</name>
</gene>
<feature type="binding site" evidence="22">
    <location>
        <position position="1024"/>
    </location>
    <ligand>
        <name>Mg(2+)</name>
        <dbReference type="ChEBI" id="CHEBI:18420"/>
    </ligand>
</feature>
<dbReference type="Proteomes" id="UP000006813">
    <property type="component" value="Unassembled WGS sequence"/>
</dbReference>
<dbReference type="FunFam" id="3.40.1110.10:FF:000096">
    <property type="entry name" value="Phospholipid-transporting ATPase"/>
    <property type="match status" value="1"/>
</dbReference>
<dbReference type="CDD" id="cd02073">
    <property type="entry name" value="P-type_ATPase_APLT_Dnf-like"/>
    <property type="match status" value="1"/>
</dbReference>
<name>G5BW55_HETGA</name>
<dbReference type="GO" id="GO:0000287">
    <property type="term" value="F:magnesium ion binding"/>
    <property type="evidence" value="ECO:0007669"/>
    <property type="project" value="UniProtKB-UniRule"/>
</dbReference>
<keyword evidence="14 23" id="KW-0472">Membrane</keyword>
<dbReference type="InterPro" id="IPR032630">
    <property type="entry name" value="P_typ_ATPase_c"/>
</dbReference>
<keyword evidence="12 23" id="KW-1133">Transmembrane helix</keyword>
<feature type="binding site" evidence="21">
    <location>
        <position position="1024"/>
    </location>
    <ligand>
        <name>ATP</name>
        <dbReference type="ChEBI" id="CHEBI:30616"/>
    </ligand>
</feature>
<dbReference type="SFLD" id="SFLDG00002">
    <property type="entry name" value="C1.7:_P-type_atpase_like"/>
    <property type="match status" value="1"/>
</dbReference>
<feature type="binding site" evidence="21">
    <location>
        <position position="847"/>
    </location>
    <ligand>
        <name>ATP</name>
        <dbReference type="ChEBI" id="CHEBI:30616"/>
    </ligand>
</feature>
<keyword evidence="8" id="KW-0256">Endoplasmic reticulum</keyword>
<dbReference type="GO" id="GO:0005886">
    <property type="term" value="C:plasma membrane"/>
    <property type="evidence" value="ECO:0007669"/>
    <property type="project" value="TreeGrafter"/>
</dbReference>
<dbReference type="STRING" id="10181.G5BW55"/>
<reference evidence="27 28" key="1">
    <citation type="journal article" date="2011" name="Nature">
        <title>Genome sequencing reveals insights into physiology and longevity of the naked mole rat.</title>
        <authorList>
            <person name="Kim E.B."/>
            <person name="Fang X."/>
            <person name="Fushan A.A."/>
            <person name="Huang Z."/>
            <person name="Lobanov A.V."/>
            <person name="Han L."/>
            <person name="Marino S.M."/>
            <person name="Sun X."/>
            <person name="Turanov A.A."/>
            <person name="Yang P."/>
            <person name="Yim S.H."/>
            <person name="Zhao X."/>
            <person name="Kasaikina M.V."/>
            <person name="Stoletzki N."/>
            <person name="Peng C."/>
            <person name="Polak P."/>
            <person name="Xiong Z."/>
            <person name="Kiezun A."/>
            <person name="Zhu Y."/>
            <person name="Chen Y."/>
            <person name="Kryukov G.V."/>
            <person name="Zhang Q."/>
            <person name="Peshkin L."/>
            <person name="Yang L."/>
            <person name="Bronson R.T."/>
            <person name="Buffenstein R."/>
            <person name="Wang B."/>
            <person name="Han C."/>
            <person name="Li Q."/>
            <person name="Chen L."/>
            <person name="Zhao W."/>
            <person name="Sunyaev S.R."/>
            <person name="Park T.J."/>
            <person name="Zhang G."/>
            <person name="Wang J."/>
            <person name="Gladyshev V.N."/>
        </authorList>
    </citation>
    <scope>NUCLEOTIDE SEQUENCE [LARGE SCALE GENOMIC DNA]</scope>
</reference>
<feature type="binding site" evidence="21">
    <location>
        <position position="849"/>
    </location>
    <ligand>
        <name>ATP</name>
        <dbReference type="ChEBI" id="CHEBI:30616"/>
    </ligand>
</feature>
<feature type="active site" description="4-aspartylphosphate intermediate" evidence="20">
    <location>
        <position position="573"/>
    </location>
</feature>
<evidence type="ECO:0000256" key="8">
    <source>
        <dbReference type="ARBA" id="ARBA00022824"/>
    </source>
</evidence>
<feature type="transmembrane region" description="Helical" evidence="23">
    <location>
        <begin position="1155"/>
        <end position="1177"/>
    </location>
</feature>
<evidence type="ECO:0000256" key="15">
    <source>
        <dbReference type="ARBA" id="ARBA00023329"/>
    </source>
</evidence>
<dbReference type="Pfam" id="PF16212">
    <property type="entry name" value="PhoLip_ATPase_C"/>
    <property type="match status" value="2"/>
</dbReference>
<evidence type="ECO:0000256" key="18">
    <source>
        <dbReference type="ARBA" id="ARBA00055228"/>
    </source>
</evidence>
<dbReference type="GO" id="GO:0005802">
    <property type="term" value="C:trans-Golgi network"/>
    <property type="evidence" value="ECO:0007669"/>
    <property type="project" value="TreeGrafter"/>
</dbReference>
<evidence type="ECO:0000256" key="16">
    <source>
        <dbReference type="ARBA" id="ARBA00034036"/>
    </source>
</evidence>
<feature type="transmembrane region" description="Helical" evidence="23">
    <location>
        <begin position="1468"/>
        <end position="1494"/>
    </location>
</feature>
<evidence type="ECO:0000256" key="23">
    <source>
        <dbReference type="RuleBase" id="RU362033"/>
    </source>
</evidence>
<dbReference type="SUPFAM" id="SSF81660">
    <property type="entry name" value="Metal cation-transporting ATPase, ATP-binding domain N"/>
    <property type="match status" value="1"/>
</dbReference>
<dbReference type="InterPro" id="IPR001757">
    <property type="entry name" value="P_typ_ATPase"/>
</dbReference>
<dbReference type="NCBIfam" id="TIGR01652">
    <property type="entry name" value="ATPase-Plipid"/>
    <property type="match status" value="1"/>
</dbReference>
<keyword evidence="9 21" id="KW-0067">ATP-binding</keyword>
<keyword evidence="4" id="KW-0813">Transport</keyword>
<evidence type="ECO:0000256" key="17">
    <source>
        <dbReference type="ARBA" id="ARBA00051303"/>
    </source>
</evidence>
<evidence type="ECO:0000256" key="13">
    <source>
        <dbReference type="ARBA" id="ARBA00023055"/>
    </source>
</evidence>
<keyword evidence="5 23" id="KW-0812">Transmembrane</keyword>
<dbReference type="InterPro" id="IPR023299">
    <property type="entry name" value="ATPase_P-typ_cyto_dom_N"/>
</dbReference>
<feature type="transmembrane region" description="Helical" evidence="23">
    <location>
        <begin position="1197"/>
        <end position="1215"/>
    </location>
</feature>
<dbReference type="EC" id="7.6.2.1" evidence="23"/>
<feature type="binding site" evidence="21">
    <location>
        <position position="711"/>
    </location>
    <ligand>
        <name>ATP</name>
        <dbReference type="ChEBI" id="CHEBI:30616"/>
    </ligand>
</feature>
<dbReference type="InterPro" id="IPR018303">
    <property type="entry name" value="ATPase_P-typ_P_site"/>
</dbReference>
<dbReference type="Gene3D" id="2.70.150.10">
    <property type="entry name" value="Calcium-transporting ATPase, cytoplasmic transduction domain A"/>
    <property type="match status" value="1"/>
</dbReference>
<feature type="transmembrane region" description="Helical" evidence="23">
    <location>
        <begin position="1401"/>
        <end position="1423"/>
    </location>
</feature>
<feature type="transmembrane region" description="Helical" evidence="23">
    <location>
        <begin position="1222"/>
        <end position="1248"/>
    </location>
</feature>
<dbReference type="SFLD" id="SFLDS00003">
    <property type="entry name" value="Haloacid_Dehalogenase"/>
    <property type="match status" value="1"/>
</dbReference>
<keyword evidence="6 22" id="KW-0479">Metal-binding</keyword>
<dbReference type="Pfam" id="PF13246">
    <property type="entry name" value="Cation_ATPase"/>
    <property type="match status" value="1"/>
</dbReference>
<dbReference type="NCBIfam" id="TIGR01494">
    <property type="entry name" value="ATPase_P-type"/>
    <property type="match status" value="1"/>
</dbReference>
<feature type="binding site" evidence="22">
    <location>
        <position position="1020"/>
    </location>
    <ligand>
        <name>Mg(2+)</name>
        <dbReference type="ChEBI" id="CHEBI:18420"/>
    </ligand>
</feature>
<evidence type="ECO:0000256" key="14">
    <source>
        <dbReference type="ARBA" id="ARBA00023136"/>
    </source>
</evidence>
<feature type="transmembrane region" description="Helical" evidence="23">
    <location>
        <begin position="70"/>
        <end position="87"/>
    </location>
</feature>
<dbReference type="PRINTS" id="PR00119">
    <property type="entry name" value="CATATPASE"/>
</dbReference>
<feature type="domain" description="P-type ATPase N-terminal" evidence="25">
    <location>
        <begin position="189"/>
        <end position="263"/>
    </location>
</feature>
<evidence type="ECO:0000256" key="22">
    <source>
        <dbReference type="PIRSR" id="PIRSR606539-3"/>
    </source>
</evidence>
<feature type="transmembrane region" description="Helical" evidence="23">
    <location>
        <begin position="1514"/>
        <end position="1537"/>
    </location>
</feature>
<evidence type="ECO:0000256" key="24">
    <source>
        <dbReference type="SAM" id="MobiDB-lite"/>
    </source>
</evidence>
<feature type="region of interest" description="Disordered" evidence="24">
    <location>
        <begin position="1644"/>
        <end position="1688"/>
    </location>
</feature>
<keyword evidence="15" id="KW-0968">Cytoplasmic vesicle</keyword>
<comment type="catalytic activity">
    <reaction evidence="17">
        <text>a 1,2-diacyl-sn-glycero-3-phospho-L-serine(out) + ATP + H2O = a 1,2-diacyl-sn-glycero-3-phospho-L-serine(in) + ADP + phosphate + H(+)</text>
        <dbReference type="Rhea" id="RHEA:38567"/>
        <dbReference type="ChEBI" id="CHEBI:15377"/>
        <dbReference type="ChEBI" id="CHEBI:15378"/>
        <dbReference type="ChEBI" id="CHEBI:30616"/>
        <dbReference type="ChEBI" id="CHEBI:43474"/>
        <dbReference type="ChEBI" id="CHEBI:57262"/>
        <dbReference type="ChEBI" id="CHEBI:456216"/>
    </reaction>
    <physiologicalReaction direction="left-to-right" evidence="17">
        <dbReference type="Rhea" id="RHEA:38568"/>
    </physiologicalReaction>
</comment>
<dbReference type="InterPro" id="IPR023214">
    <property type="entry name" value="HAD_sf"/>
</dbReference>
<feature type="compositionally biased region" description="Polar residues" evidence="24">
    <location>
        <begin position="1711"/>
        <end position="1729"/>
    </location>
</feature>
<accession>G5BW55</accession>
<comment type="similarity">
    <text evidence="3 23">Belongs to the cation transport ATPase (P-type) (TC 3.A.3) family. Type IV subfamily.</text>
</comment>
<feature type="transmembrane region" description="Helical" evidence="23">
    <location>
        <begin position="500"/>
        <end position="526"/>
    </location>
</feature>
<feature type="binding site" evidence="22">
    <location>
        <position position="575"/>
    </location>
    <ligand>
        <name>Mg(2+)</name>
        <dbReference type="ChEBI" id="CHEBI:18420"/>
    </ligand>
</feature>
<feature type="binding site" evidence="22">
    <location>
        <position position="573"/>
    </location>
    <ligand>
        <name>Mg(2+)</name>
        <dbReference type="ChEBI" id="CHEBI:18420"/>
    </ligand>
</feature>
<dbReference type="GO" id="GO:0016887">
    <property type="term" value="F:ATP hydrolysis activity"/>
    <property type="evidence" value="ECO:0007669"/>
    <property type="project" value="InterPro"/>
</dbReference>
<dbReference type="SFLD" id="SFLDF00027">
    <property type="entry name" value="p-type_atpase"/>
    <property type="match status" value="1"/>
</dbReference>
<feature type="binding site" evidence="21">
    <location>
        <position position="1023"/>
    </location>
    <ligand>
        <name>ATP</name>
        <dbReference type="ChEBI" id="CHEBI:30616"/>
    </ligand>
</feature>
<proteinExistence type="inferred from homology"/>
<dbReference type="EMBL" id="JH172190">
    <property type="protein sequence ID" value="EHB13516.1"/>
    <property type="molecule type" value="Genomic_DNA"/>
</dbReference>
<dbReference type="GO" id="GO:0090556">
    <property type="term" value="F:phosphatidylserine floppase activity"/>
    <property type="evidence" value="ECO:0007669"/>
    <property type="project" value="RHEA"/>
</dbReference>
<sequence>MGRAMSGQDLQDDKDTAFTWEVKANNAAYHQQFQEKGFLCWRRRKYQTNGIHTAKYNFFSFLPWNLYEQFHRVSNLYFLFIIILQSIPEISTLPWVTLFIPLLCLLLIRGARDLVDDIGRHRSDRAINNRPCQMLIGKSFKWRKWKDLCVGDVVCLTKDSIVPGVCPLTSAAVGTPSPLTAAFTWEVKANNAAYHQQFQEKGFLCWRRRKYQTNGIHTAKYNFFSFLPWNLYEQFHRVSNLYFLFIIILQSIPEISTLPWVTLFIPLLCLLLIRGARDLVDDIGRHRSDRAINNRPCQMLIGKSFKWRKWKDLCVGDVVCLTKDSIVPADLLLLASTEPSSLCYVETADIDGETNLKFRQALAVTHHELISPKTMAAFNGTVVCESPNSRMHQFVGRLEWNSKKYALDIGNLLLRGCKIRNTDACYGLVIYAGFDTKIMKNCGNIHLKRTKIDLFMNKLVVLIFLLLVVVSLALTVGFFLMERELKDKHHYVPAEPSRGLFMESFLVFWAFLILLSVMVPMAMFIISEFIYLGNSAFINWDLDMYYAPHDVSAEARSTSLNDCLGQVQYVFSDKTGTLTQNVMTFKKCCISGRIYGPENEEGTCPKENPYLWNEFADGKLSFFNAELLRAVQSKQDEAVREFWRVLAICHTVMVQEKDNQLLYQAASPDEEALVTAARNFGYVFLSRTQDTITLVELGEQRVYEVLALMDFNSVRKRMSVLVRTPEGSICLYTKGADTVIFERLGKRSVVEANTERVLSAFTEQTLRTLCLAYKEVEECAYQEWRLRHEKASMQLQDRAQALHQVYNDMEQGLQLLGVTAIEDKLQDGVPETISSLRKGNIKVWVLTGDKQETAVNIGFACQLLTDNMLILEARDINVILDSYEEHSKLVMTTSQSLRFQLQTEVAMVISGDFLDQLLLTLRKEPRAVVQREAEDKAREELSATRRISMMWWSLGTLLSSRRSKAKRKQESPEAWRERAFVDLASRCQAVICCRVTPKQKALIVALVKKYQQAVTLAIGDGANDVNMIKTADIGVGLAGQEGMQAVQNSDYALGQFCFLRRLLLVHGRWSYLRACKFLRYFFYKTVASLMAQIWFACYTSFSAQPLYEGWFLALCNLLYSTLPVLYMGLFEQDVSAKQSLQMPELYVAGQKDEFFNYWVFFKAIIQGVLTSLANFFLTLCITRNMAGPNSLSDYQSFSVVVALSSLLTITVEVMLVVRYWTLLFLGTVLFSLGSYAVMTYATQSLWLYQLFPKTFPFLYALHTVLTQAPFLLVVLLNVVVNTLAMLTFRIFRCVLRKLRFRFKFLQRLLLVHGRWSYLRACKFLRYFFYKTVASLMAQIWFACYTSFSAQPLYEGWFLALCNLLYSTLPVLYMGLFEQDVSAKQSLQMPELYVAGQKDEFFNYWVFFKAIIQGVLTSLANFFLTLCITRNMAGPNSLSDYQSFSVVVALSSLLTITVEVMLVVRYWTLLFLGTVLFSLGSYAVMTYATQSLWLYQLFPKTFPFLYALHTVLTQAPFLLVVLLNVVVNTLAMLTFRIFRCVLRKLRFREEEVEATRSKEVSEEPLPQFHRESRARRSSYAFSHHEGYANLITQGTSLRRPRGDNSYMNVASATLSDEVEEALPSMAWEPRKIAASTLDGLGNQAAVTSRAPAGQHELSEASLERPPLSEHSKPSPWKQNSGSRAQTLEERPSHWMPFWQKEPAPHQVAIGTRPSQTQESLSEQPMETESGSVERELSLMEWLPDSF</sequence>
<feature type="binding site" evidence="21">
    <location>
        <position position="848"/>
    </location>
    <ligand>
        <name>ATP</name>
        <dbReference type="ChEBI" id="CHEBI:30616"/>
    </ligand>
</feature>
<organism evidence="27 28">
    <name type="scientific">Heterocephalus glaber</name>
    <name type="common">Naked mole rat</name>
    <dbReference type="NCBI Taxonomy" id="10181"/>
    <lineage>
        <taxon>Eukaryota</taxon>
        <taxon>Metazoa</taxon>
        <taxon>Chordata</taxon>
        <taxon>Craniata</taxon>
        <taxon>Vertebrata</taxon>
        <taxon>Euteleostomi</taxon>
        <taxon>Mammalia</taxon>
        <taxon>Eutheria</taxon>
        <taxon>Euarchontoglires</taxon>
        <taxon>Glires</taxon>
        <taxon>Rodentia</taxon>
        <taxon>Hystricomorpha</taxon>
        <taxon>Bathyergidae</taxon>
        <taxon>Heterocephalus</taxon>
    </lineage>
</organism>
<dbReference type="GO" id="GO:0002080">
    <property type="term" value="C:acrosomal membrane"/>
    <property type="evidence" value="ECO:0007669"/>
    <property type="project" value="UniProtKB-SubCell"/>
</dbReference>
<evidence type="ECO:0000256" key="3">
    <source>
        <dbReference type="ARBA" id="ARBA00008109"/>
    </source>
</evidence>
<evidence type="ECO:0000259" key="25">
    <source>
        <dbReference type="Pfam" id="PF16209"/>
    </source>
</evidence>
<dbReference type="InParanoid" id="G5BW55"/>
<dbReference type="SUPFAM" id="SSF56784">
    <property type="entry name" value="HAD-like"/>
    <property type="match status" value="1"/>
</dbReference>
<feature type="compositionally biased region" description="Basic and acidic residues" evidence="24">
    <location>
        <begin position="1655"/>
        <end position="1671"/>
    </location>
</feature>
<dbReference type="GO" id="GO:0005524">
    <property type="term" value="F:ATP binding"/>
    <property type="evidence" value="ECO:0007669"/>
    <property type="project" value="UniProtKB-UniRule"/>
</dbReference>
<feature type="binding site" evidence="21">
    <location>
        <position position="767"/>
    </location>
    <ligand>
        <name>ATP</name>
        <dbReference type="ChEBI" id="CHEBI:30616"/>
    </ligand>
</feature>
<feature type="transmembrane region" description="Helical" evidence="23">
    <location>
        <begin position="1268"/>
        <end position="1291"/>
    </location>
</feature>
<evidence type="ECO:0000256" key="4">
    <source>
        <dbReference type="ARBA" id="ARBA00022448"/>
    </source>
</evidence>
<dbReference type="InterPro" id="IPR006539">
    <property type="entry name" value="P-type_ATPase_IV"/>
</dbReference>
<evidence type="ECO:0000259" key="26">
    <source>
        <dbReference type="Pfam" id="PF16212"/>
    </source>
</evidence>
<evidence type="ECO:0000256" key="11">
    <source>
        <dbReference type="ARBA" id="ARBA00022967"/>
    </source>
</evidence>
<dbReference type="GO" id="GO:0005789">
    <property type="term" value="C:endoplasmic reticulum membrane"/>
    <property type="evidence" value="ECO:0007669"/>
    <property type="project" value="UniProtKB-SubCell"/>
</dbReference>
<feature type="binding site" evidence="21">
    <location>
        <position position="575"/>
    </location>
    <ligand>
        <name>ATP</name>
        <dbReference type="ChEBI" id="CHEBI:30616"/>
    </ligand>
</feature>
<evidence type="ECO:0000256" key="6">
    <source>
        <dbReference type="ARBA" id="ARBA00022723"/>
    </source>
</evidence>
<evidence type="ECO:0000256" key="1">
    <source>
        <dbReference type="ARBA" id="ARBA00001946"/>
    </source>
</evidence>
<comment type="function">
    <text evidence="18">P4-ATPase flippase which catalyzes the hydrolysis of ATP coupled to the transport of aminophospholipids from the outer to the inner leaflet of various membranes and ensures the maintenance of asymmetric distribution of phospholipids. Phospholipid translocation also seems to be implicated in vesicle formation and in uptake of lipid signaling molecules. May be responsible for the maintenance of asymmetric distribution of phosphatidylserine (PS) in spermatozoa membranes. Involved in acrosome reactions and binding of spermatozoa to zona pellucida.</text>
</comment>
<feature type="transmembrane region" description="Helical" evidence="23">
    <location>
        <begin position="258"/>
        <end position="276"/>
    </location>
</feature>
<dbReference type="PROSITE" id="PS00154">
    <property type="entry name" value="ATPASE_E1_E2"/>
    <property type="match status" value="1"/>
</dbReference>
<dbReference type="FunFam" id="3.40.50.1000:FF:000001">
    <property type="entry name" value="Phospholipid-transporting ATPase IC"/>
    <property type="match status" value="1"/>
</dbReference>
<feature type="domain" description="P-type ATPase C-terminal" evidence="26">
    <location>
        <begin position="1301"/>
        <end position="1541"/>
    </location>
</feature>